<dbReference type="PROSITE" id="PS00370">
    <property type="entry name" value="PEP_ENZYMES_PHOS_SITE"/>
    <property type="match status" value="1"/>
</dbReference>
<evidence type="ECO:0000256" key="4">
    <source>
        <dbReference type="ARBA" id="ARBA00020138"/>
    </source>
</evidence>
<dbReference type="PROSITE" id="PS00742">
    <property type="entry name" value="PEP_ENZYMES_2"/>
    <property type="match status" value="1"/>
</dbReference>
<proteinExistence type="inferred from homology"/>
<keyword evidence="10" id="KW-0460">Magnesium</keyword>
<keyword evidence="9" id="KW-0067">ATP-binding</keyword>
<dbReference type="PIRSF" id="PIRSF000853">
    <property type="entry name" value="PPDK"/>
    <property type="match status" value="1"/>
</dbReference>
<evidence type="ECO:0000256" key="3">
    <source>
        <dbReference type="ARBA" id="ARBA00011994"/>
    </source>
</evidence>
<dbReference type="Gene3D" id="1.20.80.30">
    <property type="match status" value="1"/>
</dbReference>
<evidence type="ECO:0000256" key="11">
    <source>
        <dbReference type="PIRNR" id="PIRNR000853"/>
    </source>
</evidence>
<dbReference type="Pfam" id="PF01326">
    <property type="entry name" value="PPDK_N"/>
    <property type="match status" value="2"/>
</dbReference>
<organism evidence="15 16">
    <name type="scientific">Agrilactobacillus yilanensis</name>
    <dbReference type="NCBI Taxonomy" id="2485997"/>
    <lineage>
        <taxon>Bacteria</taxon>
        <taxon>Bacillati</taxon>
        <taxon>Bacillota</taxon>
        <taxon>Bacilli</taxon>
        <taxon>Lactobacillales</taxon>
        <taxon>Lactobacillaceae</taxon>
        <taxon>Agrilactobacillus</taxon>
    </lineage>
</organism>
<dbReference type="InterPro" id="IPR010121">
    <property type="entry name" value="Pyruvate_phosphate_dikinase"/>
</dbReference>
<dbReference type="EC" id="2.7.9.1" evidence="3 11"/>
<sequence>MSELTYAFSEGNKDLREVLGGKGANLCEMTNLGLPVPQGFVISTIACRQYLTENILTDHLINEIKNRVQTLEAQTEKTFGTGTNPLLVSVRSGAKFSMPGMMDTILNLGLNDDTVQAVAAKTQNLNFAYQCYRRLIQMFGDVVFEIDIKHFNQAFETLETEKGYPAADFQKADWLDVIARYKEIFAANAGQDFPQNVYDQMLIAVEAVFKSWNNDRAKVYRQLHNIPEDLGTAVNIQRMVFGNYSETSGTGVMFTRNPVNGTAALFGEYLSKAQGEDIVSGARTPDPIADLEAKLPAIYQQLTEIATKLENHYKDMQDVEFTVEDGKLFMLQTRNGKRTPKAAVTIAYDLFQEKRISETEMILRIEPGMIDHLLHPNFQEDELANHTAIAKGLPASPGAAAGQIVFTAEDAKAATQNGKKVILLRNETSPEDIVGMTVSEAIITSHGGMTSHAAVVARGMGTCCVVGCQDLHVDEDQKVAKYNGGALYEGDLISVDGTSGKIYLGQLATTAEEISEKLNDILDICDKHARLMVRGNAETPKDIREAITKGAQGIGLARTEHMFFKPARLKAMRQLILADNDDEITDALRFIKGEQKGDFEDMYDVLLDRPGTIRLLDPPLHEFLPSDKGELKQLAAEIGKDAATVADKARALAEVNPMLGLRGVRLAVVLPQIYQMQVEAIMEAAIAVSKRKHITITPEIMIPLTGTVEEMAMAKQLCVDTATKVLADANISLNYEIGTMIENPRACIIADALAKDADFFSFGTNDLTQLTYGYSRDDAHKFLPTYLDKHLLPHDPFQVLDTQGVGTLIKMAATNGKAANKQLKVGVCGEVGGEPRSIRFLNTLPIDYVSCSPYRVPQARLICAISEIERQSQDTYAHTNA</sequence>
<dbReference type="RefSeq" id="WP_125715449.1">
    <property type="nucleotide sequence ID" value="NZ_JBHTOP010000007.1"/>
</dbReference>
<dbReference type="Gene3D" id="3.30.1490.20">
    <property type="entry name" value="ATP-grasp fold, A domain"/>
    <property type="match status" value="1"/>
</dbReference>
<reference evidence="16" key="1">
    <citation type="journal article" date="2019" name="Int. J. Syst. Evol. Microbiol.">
        <title>The Global Catalogue of Microorganisms (GCM) 10K type strain sequencing project: providing services to taxonomists for standard genome sequencing and annotation.</title>
        <authorList>
            <consortium name="The Broad Institute Genomics Platform"/>
            <consortium name="The Broad Institute Genome Sequencing Center for Infectious Disease"/>
            <person name="Wu L."/>
            <person name="Ma J."/>
        </authorList>
    </citation>
    <scope>NUCLEOTIDE SEQUENCE [LARGE SCALE GENOMIC DNA]</scope>
    <source>
        <strain evidence="16">CCM 8896</strain>
    </source>
</reference>
<dbReference type="PANTHER" id="PTHR22931">
    <property type="entry name" value="PHOSPHOENOLPYRUVATE DIKINASE-RELATED"/>
    <property type="match status" value="1"/>
</dbReference>
<evidence type="ECO:0000256" key="6">
    <source>
        <dbReference type="ARBA" id="ARBA00022723"/>
    </source>
</evidence>
<dbReference type="GO" id="GO:0050242">
    <property type="term" value="F:pyruvate, phosphate dikinase activity"/>
    <property type="evidence" value="ECO:0007669"/>
    <property type="project" value="UniProtKB-EC"/>
</dbReference>
<feature type="domain" description="Pyruvate phosphate dikinase AMP/ATP-binding" evidence="13">
    <location>
        <begin position="300"/>
        <end position="354"/>
    </location>
</feature>
<dbReference type="Pfam" id="PF02896">
    <property type="entry name" value="PEP-utilizers_C"/>
    <property type="match status" value="1"/>
</dbReference>
<dbReference type="Pfam" id="PF00391">
    <property type="entry name" value="PEP-utilizers"/>
    <property type="match status" value="1"/>
</dbReference>
<evidence type="ECO:0000313" key="16">
    <source>
        <dbReference type="Proteomes" id="UP001597267"/>
    </source>
</evidence>
<comment type="caution">
    <text evidence="15">The sequence shown here is derived from an EMBL/GenBank/DDBJ whole genome shotgun (WGS) entry which is preliminary data.</text>
</comment>
<dbReference type="InterPro" id="IPR013815">
    <property type="entry name" value="ATP_grasp_subdomain_1"/>
</dbReference>
<evidence type="ECO:0000256" key="5">
    <source>
        <dbReference type="ARBA" id="ARBA00022679"/>
    </source>
</evidence>
<keyword evidence="6" id="KW-0479">Metal-binding</keyword>
<dbReference type="InterPro" id="IPR015813">
    <property type="entry name" value="Pyrv/PenolPyrv_kinase-like_dom"/>
</dbReference>
<dbReference type="Gene3D" id="3.20.20.60">
    <property type="entry name" value="Phosphoenolpyruvate-binding domains"/>
    <property type="match status" value="1"/>
</dbReference>
<comment type="catalytic activity">
    <reaction evidence="11">
        <text>pyruvate + phosphate + ATP = phosphoenolpyruvate + AMP + diphosphate + H(+)</text>
        <dbReference type="Rhea" id="RHEA:10756"/>
        <dbReference type="ChEBI" id="CHEBI:15361"/>
        <dbReference type="ChEBI" id="CHEBI:15378"/>
        <dbReference type="ChEBI" id="CHEBI:30616"/>
        <dbReference type="ChEBI" id="CHEBI:33019"/>
        <dbReference type="ChEBI" id="CHEBI:43474"/>
        <dbReference type="ChEBI" id="CHEBI:58702"/>
        <dbReference type="ChEBI" id="CHEBI:456215"/>
        <dbReference type="EC" id="2.7.9.1"/>
    </reaction>
</comment>
<dbReference type="SUPFAM" id="SSF56059">
    <property type="entry name" value="Glutathione synthetase ATP-binding domain-like"/>
    <property type="match status" value="1"/>
</dbReference>
<feature type="domain" description="Pyruvate phosphate dikinase AMP/ATP-binding" evidence="13">
    <location>
        <begin position="56"/>
        <end position="288"/>
    </location>
</feature>
<dbReference type="Gene3D" id="3.30.470.20">
    <property type="entry name" value="ATP-grasp fold, B domain"/>
    <property type="match status" value="1"/>
</dbReference>
<evidence type="ECO:0000256" key="7">
    <source>
        <dbReference type="ARBA" id="ARBA00022741"/>
    </source>
</evidence>
<evidence type="ECO:0000259" key="14">
    <source>
        <dbReference type="Pfam" id="PF02896"/>
    </source>
</evidence>
<keyword evidence="16" id="KW-1185">Reference proteome</keyword>
<keyword evidence="7" id="KW-0547">Nucleotide-binding</keyword>
<dbReference type="InterPro" id="IPR036637">
    <property type="entry name" value="Phosphohistidine_dom_sf"/>
</dbReference>
<evidence type="ECO:0000256" key="2">
    <source>
        <dbReference type="ARBA" id="ARBA00007837"/>
    </source>
</evidence>
<evidence type="ECO:0000256" key="1">
    <source>
        <dbReference type="ARBA" id="ARBA00001946"/>
    </source>
</evidence>
<feature type="domain" description="PEP-utilising enzyme C-terminal" evidence="14">
    <location>
        <begin position="516"/>
        <end position="863"/>
    </location>
</feature>
<feature type="domain" description="PEP-utilising enzyme mobile" evidence="12">
    <location>
        <begin position="419"/>
        <end position="500"/>
    </location>
</feature>
<dbReference type="InterPro" id="IPR000121">
    <property type="entry name" value="PEP_util_C"/>
</dbReference>
<evidence type="ECO:0000256" key="9">
    <source>
        <dbReference type="ARBA" id="ARBA00022840"/>
    </source>
</evidence>
<dbReference type="Proteomes" id="UP001597267">
    <property type="component" value="Unassembled WGS sequence"/>
</dbReference>
<evidence type="ECO:0000256" key="10">
    <source>
        <dbReference type="ARBA" id="ARBA00022842"/>
    </source>
</evidence>
<dbReference type="InterPro" id="IPR008279">
    <property type="entry name" value="PEP-util_enz_mobile_dom"/>
</dbReference>
<dbReference type="SUPFAM" id="SSF52009">
    <property type="entry name" value="Phosphohistidine domain"/>
    <property type="match status" value="1"/>
</dbReference>
<protein>
    <recommendedName>
        <fullName evidence="4 11">Pyruvate, phosphate dikinase</fullName>
        <ecNumber evidence="3 11">2.7.9.1</ecNumber>
    </recommendedName>
</protein>
<keyword evidence="5 15" id="KW-0808">Transferase</keyword>
<dbReference type="InterPro" id="IPR002192">
    <property type="entry name" value="PPDK_AMP/ATP-bd"/>
</dbReference>
<dbReference type="PANTHER" id="PTHR22931:SF9">
    <property type="entry name" value="PYRUVATE, PHOSPHATE DIKINASE 1, CHLOROPLASTIC"/>
    <property type="match status" value="1"/>
</dbReference>
<dbReference type="InterPro" id="IPR040442">
    <property type="entry name" value="Pyrv_kinase-like_dom_sf"/>
</dbReference>
<evidence type="ECO:0000259" key="12">
    <source>
        <dbReference type="Pfam" id="PF00391"/>
    </source>
</evidence>
<dbReference type="InterPro" id="IPR018274">
    <property type="entry name" value="PEP_util_AS"/>
</dbReference>
<dbReference type="NCBIfam" id="NF004531">
    <property type="entry name" value="PRK05878.1"/>
    <property type="match status" value="1"/>
</dbReference>
<keyword evidence="15" id="KW-0670">Pyruvate</keyword>
<comment type="similarity">
    <text evidence="2 11">Belongs to the PEP-utilizing enzyme family.</text>
</comment>
<evidence type="ECO:0000259" key="13">
    <source>
        <dbReference type="Pfam" id="PF01326"/>
    </source>
</evidence>
<gene>
    <name evidence="15" type="primary">ppdK</name>
    <name evidence="15" type="ORF">ACFQ5M_04530</name>
</gene>
<dbReference type="Gene3D" id="3.50.30.10">
    <property type="entry name" value="Phosphohistidine domain"/>
    <property type="match status" value="1"/>
</dbReference>
<dbReference type="Gene3D" id="1.10.189.10">
    <property type="entry name" value="Pyruvate Phosphate Dikinase, domain 2"/>
    <property type="match status" value="1"/>
</dbReference>
<evidence type="ECO:0000256" key="8">
    <source>
        <dbReference type="ARBA" id="ARBA00022777"/>
    </source>
</evidence>
<dbReference type="SUPFAM" id="SSF51621">
    <property type="entry name" value="Phosphoenolpyruvate/pyruvate domain"/>
    <property type="match status" value="1"/>
</dbReference>
<comment type="cofactor">
    <cofactor evidence="1 11">
        <name>Mg(2+)</name>
        <dbReference type="ChEBI" id="CHEBI:18420"/>
    </cofactor>
</comment>
<accession>A0ABW4J4R4</accession>
<keyword evidence="8" id="KW-0418">Kinase</keyword>
<dbReference type="EMBL" id="JBHTOP010000007">
    <property type="protein sequence ID" value="MFD1671356.1"/>
    <property type="molecule type" value="Genomic_DNA"/>
</dbReference>
<dbReference type="NCBIfam" id="TIGR01828">
    <property type="entry name" value="pyru_phos_dikin"/>
    <property type="match status" value="1"/>
</dbReference>
<dbReference type="InterPro" id="IPR023151">
    <property type="entry name" value="PEP_util_CS"/>
</dbReference>
<evidence type="ECO:0000313" key="15">
    <source>
        <dbReference type="EMBL" id="MFD1671356.1"/>
    </source>
</evidence>
<name>A0ABW4J4R4_9LACO</name>